<evidence type="ECO:0000313" key="12">
    <source>
        <dbReference type="EMBL" id="CAF0819207.1"/>
    </source>
</evidence>
<dbReference type="Proteomes" id="UP000681722">
    <property type="component" value="Unassembled WGS sequence"/>
</dbReference>
<keyword evidence="3 9" id="KW-0812">Transmembrane</keyword>
<evidence type="ECO:0000256" key="1">
    <source>
        <dbReference type="ARBA" id="ARBA00004128"/>
    </source>
</evidence>
<dbReference type="GO" id="GO:0005774">
    <property type="term" value="C:vacuolar membrane"/>
    <property type="evidence" value="ECO:0007669"/>
    <property type="project" value="UniProtKB-SubCell"/>
</dbReference>
<evidence type="ECO:0000256" key="8">
    <source>
        <dbReference type="ARBA" id="ARBA00023136"/>
    </source>
</evidence>
<dbReference type="GO" id="GO:0005524">
    <property type="term" value="F:ATP binding"/>
    <property type="evidence" value="ECO:0007669"/>
    <property type="project" value="UniProtKB-KW"/>
</dbReference>
<dbReference type="InterPro" id="IPR017871">
    <property type="entry name" value="ABC_transporter-like_CS"/>
</dbReference>
<dbReference type="PROSITE" id="PS00211">
    <property type="entry name" value="ABC_TRANSPORTER_1"/>
    <property type="match status" value="1"/>
</dbReference>
<dbReference type="Proteomes" id="UP000663829">
    <property type="component" value="Unassembled WGS sequence"/>
</dbReference>
<reference evidence="12" key="1">
    <citation type="submission" date="2021-02" db="EMBL/GenBank/DDBJ databases">
        <authorList>
            <person name="Nowell W R."/>
        </authorList>
    </citation>
    <scope>NUCLEOTIDE SEQUENCE</scope>
</reference>
<name>A0A813U8F1_9BILA</name>
<dbReference type="EMBL" id="CAJOBC010000598">
    <property type="protein sequence ID" value="CAF3605532.1"/>
    <property type="molecule type" value="Genomic_DNA"/>
</dbReference>
<keyword evidence="14" id="KW-1185">Reference proteome</keyword>
<comment type="subcellular location">
    <subcellularLocation>
        <location evidence="1">Vacuole membrane</location>
        <topology evidence="1">Multi-pass membrane protein</topology>
    </subcellularLocation>
</comment>
<keyword evidence="7 9" id="KW-1133">Transmembrane helix</keyword>
<dbReference type="InterPro" id="IPR003593">
    <property type="entry name" value="AAA+_ATPase"/>
</dbReference>
<dbReference type="Gene3D" id="3.40.50.300">
    <property type="entry name" value="P-loop containing nucleotide triphosphate hydrolases"/>
    <property type="match status" value="1"/>
</dbReference>
<dbReference type="GO" id="GO:0140359">
    <property type="term" value="F:ABC-type transporter activity"/>
    <property type="evidence" value="ECO:0007669"/>
    <property type="project" value="InterPro"/>
</dbReference>
<comment type="caution">
    <text evidence="12">The sequence shown here is derived from an EMBL/GenBank/DDBJ whole genome shotgun (WGS) entry which is preliminary data.</text>
</comment>
<dbReference type="InterPro" id="IPR011527">
    <property type="entry name" value="ABC1_TM_dom"/>
</dbReference>
<dbReference type="InterPro" id="IPR036640">
    <property type="entry name" value="ABC1_TM_sf"/>
</dbReference>
<evidence type="ECO:0000256" key="5">
    <source>
        <dbReference type="ARBA" id="ARBA00022741"/>
    </source>
</evidence>
<dbReference type="GO" id="GO:0016887">
    <property type="term" value="F:ATP hydrolysis activity"/>
    <property type="evidence" value="ECO:0007669"/>
    <property type="project" value="InterPro"/>
</dbReference>
<evidence type="ECO:0000256" key="3">
    <source>
        <dbReference type="ARBA" id="ARBA00022692"/>
    </source>
</evidence>
<keyword evidence="2" id="KW-0813">Transport</keyword>
<evidence type="ECO:0000256" key="4">
    <source>
        <dbReference type="ARBA" id="ARBA00022737"/>
    </source>
</evidence>
<evidence type="ECO:0000259" key="11">
    <source>
        <dbReference type="PROSITE" id="PS50929"/>
    </source>
</evidence>
<evidence type="ECO:0000256" key="2">
    <source>
        <dbReference type="ARBA" id="ARBA00022448"/>
    </source>
</evidence>
<dbReference type="PANTHER" id="PTHR24223:SF443">
    <property type="entry name" value="MULTIDRUG-RESISTANCE LIKE PROTEIN 1, ISOFORM I"/>
    <property type="match status" value="1"/>
</dbReference>
<dbReference type="PROSITE" id="PS50929">
    <property type="entry name" value="ABC_TM1F"/>
    <property type="match status" value="1"/>
</dbReference>
<feature type="domain" description="ABC transmembrane type-1" evidence="11">
    <location>
        <begin position="1"/>
        <end position="139"/>
    </location>
</feature>
<evidence type="ECO:0000256" key="6">
    <source>
        <dbReference type="ARBA" id="ARBA00022840"/>
    </source>
</evidence>
<evidence type="ECO:0000259" key="10">
    <source>
        <dbReference type="PROSITE" id="PS50893"/>
    </source>
</evidence>
<protein>
    <submittedName>
        <fullName evidence="12">Uncharacterized protein</fullName>
    </submittedName>
</protein>
<feature type="domain" description="ABC transporter" evidence="10">
    <location>
        <begin position="229"/>
        <end position="427"/>
    </location>
</feature>
<organism evidence="12 14">
    <name type="scientific">Didymodactylos carnosus</name>
    <dbReference type="NCBI Taxonomy" id="1234261"/>
    <lineage>
        <taxon>Eukaryota</taxon>
        <taxon>Metazoa</taxon>
        <taxon>Spiralia</taxon>
        <taxon>Gnathifera</taxon>
        <taxon>Rotifera</taxon>
        <taxon>Eurotatoria</taxon>
        <taxon>Bdelloidea</taxon>
        <taxon>Philodinida</taxon>
        <taxon>Philodinidae</taxon>
        <taxon>Didymodactylos</taxon>
    </lineage>
</organism>
<feature type="transmembrane region" description="Helical" evidence="9">
    <location>
        <begin position="70"/>
        <end position="101"/>
    </location>
</feature>
<dbReference type="SMART" id="SM00382">
    <property type="entry name" value="AAA"/>
    <property type="match status" value="1"/>
</dbReference>
<keyword evidence="6" id="KW-0067">ATP-binding</keyword>
<evidence type="ECO:0000256" key="9">
    <source>
        <dbReference type="SAM" id="Phobius"/>
    </source>
</evidence>
<keyword evidence="5" id="KW-0547">Nucleotide-binding</keyword>
<dbReference type="FunFam" id="3.40.50.300:FF:000630">
    <property type="entry name" value="ATP-binding cassette (ABC) transporter, putative"/>
    <property type="match status" value="1"/>
</dbReference>
<dbReference type="PROSITE" id="PS50893">
    <property type="entry name" value="ABC_TRANSPORTER_2"/>
    <property type="match status" value="1"/>
</dbReference>
<gene>
    <name evidence="12" type="ORF">GPM918_LOCUS4455</name>
    <name evidence="13" type="ORF">SRO942_LOCUS4456</name>
</gene>
<dbReference type="Pfam" id="PF00664">
    <property type="entry name" value="ABC_membrane"/>
    <property type="match status" value="1"/>
</dbReference>
<dbReference type="SUPFAM" id="SSF90123">
    <property type="entry name" value="ABC transporter transmembrane region"/>
    <property type="match status" value="1"/>
</dbReference>
<dbReference type="Gene3D" id="1.20.1560.10">
    <property type="entry name" value="ABC transporter type 1, transmembrane domain"/>
    <property type="match status" value="2"/>
</dbReference>
<accession>A0A813U8F1</accession>
<dbReference type="OrthoDB" id="6500128at2759"/>
<dbReference type="InterPro" id="IPR027417">
    <property type="entry name" value="P-loop_NTPase"/>
</dbReference>
<sequence>MTLVMQLFLYLSAYHAGKKLHWSMLNSVLHAPMSFFDTTPLGRILNRFAKDIDLVDSALPTSFASSLNTMISVIATVIILIYGSYFAIIALLPLAVLFIFIQRVYVASSRQLRRLDSTTRSPVYSNFGETIQGLSTIRLEIIANVLTLATSLFAVLMRDKLSAGTVGLIITYAMQITHSLNWLVRMASDIETNIVSVERVNEYSQLESEAPWEKPDVKPPPHWPTQGGIQFIDLSTRYRGGLDLVLKNITIDVQPGEKIGIIGRTGSGKSSLCITLLRIIERTQGKIIIDNIDITDIGLHDVRSKITIIPQDAVIFAGTLRFNMDPFGTYSDEEIWNVLELAHLKRRTFTVENGLHYQLTEGGENLSAGEKQLLCLARALLRKSKIFVLDEATAAIDMETDRLIQQTMRSAFKNASFNNCTSITYDIG</sequence>
<evidence type="ECO:0000313" key="14">
    <source>
        <dbReference type="Proteomes" id="UP000663829"/>
    </source>
</evidence>
<keyword evidence="4" id="KW-0677">Repeat</keyword>
<evidence type="ECO:0000256" key="7">
    <source>
        <dbReference type="ARBA" id="ARBA00022989"/>
    </source>
</evidence>
<dbReference type="InterPro" id="IPR050173">
    <property type="entry name" value="ABC_transporter_C-like"/>
</dbReference>
<dbReference type="InterPro" id="IPR003439">
    <property type="entry name" value="ABC_transporter-like_ATP-bd"/>
</dbReference>
<proteinExistence type="predicted"/>
<evidence type="ECO:0000313" key="13">
    <source>
        <dbReference type="EMBL" id="CAF3605532.1"/>
    </source>
</evidence>
<dbReference type="AlphaFoldDB" id="A0A813U8F1"/>
<dbReference type="Pfam" id="PF00005">
    <property type="entry name" value="ABC_tran"/>
    <property type="match status" value="1"/>
</dbReference>
<dbReference type="CDD" id="cd18603">
    <property type="entry name" value="ABC_6TM_MRP1_2_3_6_D2_like"/>
    <property type="match status" value="1"/>
</dbReference>
<keyword evidence="8 9" id="KW-0472">Membrane</keyword>
<dbReference type="EMBL" id="CAJNOQ010000598">
    <property type="protein sequence ID" value="CAF0819207.1"/>
    <property type="molecule type" value="Genomic_DNA"/>
</dbReference>
<dbReference type="PANTHER" id="PTHR24223">
    <property type="entry name" value="ATP-BINDING CASSETTE SUB-FAMILY C"/>
    <property type="match status" value="1"/>
</dbReference>
<dbReference type="SUPFAM" id="SSF52540">
    <property type="entry name" value="P-loop containing nucleoside triphosphate hydrolases"/>
    <property type="match status" value="1"/>
</dbReference>